<dbReference type="Pfam" id="PF00664">
    <property type="entry name" value="ABC_membrane"/>
    <property type="match status" value="1"/>
</dbReference>
<dbReference type="InterPro" id="IPR039421">
    <property type="entry name" value="Type_1_exporter"/>
</dbReference>
<evidence type="ECO:0000256" key="4">
    <source>
        <dbReference type="ARBA" id="ARBA00023136"/>
    </source>
</evidence>
<feature type="domain" description="ABC transmembrane type-1" evidence="7">
    <location>
        <begin position="52"/>
        <end position="174"/>
    </location>
</feature>
<feature type="transmembrane region" description="Helical" evidence="6">
    <location>
        <begin position="49"/>
        <end position="72"/>
    </location>
</feature>
<feature type="region of interest" description="Disordered" evidence="5">
    <location>
        <begin position="1"/>
        <end position="28"/>
    </location>
</feature>
<reference evidence="8 9" key="1">
    <citation type="submission" date="2020-04" db="EMBL/GenBank/DDBJ databases">
        <authorList>
            <person name="Laetsch R D."/>
            <person name="Stevens L."/>
            <person name="Kumar S."/>
            <person name="Blaxter L. M."/>
        </authorList>
    </citation>
    <scope>NUCLEOTIDE SEQUENCE [LARGE SCALE GENOMIC DNA]</scope>
</reference>
<dbReference type="EMBL" id="CADEPM010000001">
    <property type="protein sequence ID" value="CAB3398372.1"/>
    <property type="molecule type" value="Genomic_DNA"/>
</dbReference>
<dbReference type="InterPro" id="IPR036640">
    <property type="entry name" value="ABC1_TM_sf"/>
</dbReference>
<comment type="caution">
    <text evidence="8">The sequence shown here is derived from an EMBL/GenBank/DDBJ whole genome shotgun (WGS) entry which is preliminary data.</text>
</comment>
<dbReference type="Gene3D" id="1.20.1560.10">
    <property type="entry name" value="ABC transporter type 1, transmembrane domain"/>
    <property type="match status" value="1"/>
</dbReference>
<keyword evidence="9" id="KW-1185">Reference proteome</keyword>
<evidence type="ECO:0000256" key="2">
    <source>
        <dbReference type="ARBA" id="ARBA00022692"/>
    </source>
</evidence>
<feature type="transmembrane region" description="Helical" evidence="6">
    <location>
        <begin position="115"/>
        <end position="137"/>
    </location>
</feature>
<evidence type="ECO:0000313" key="9">
    <source>
        <dbReference type="Proteomes" id="UP000494206"/>
    </source>
</evidence>
<evidence type="ECO:0000256" key="3">
    <source>
        <dbReference type="ARBA" id="ARBA00022989"/>
    </source>
</evidence>
<sequence>MGLFKRKSRDSDLWDSKENSTNEKEEKPEAPKRITIFQLFRYTSTFDKILLLIGITVACGTGLGLPLMSILMGNVSQSFINLGQILTNPNITDPNIYKKAKDEFFHDVIQNCLNYTYLGIGIFAAGFLQGSCLLTMCENLIDRLRRQFFYSVMRQEIAWYDKNTSGTLSSKLFE</sequence>
<comment type="subcellular location">
    <subcellularLocation>
        <location evidence="1">Membrane</location>
        <topology evidence="1">Multi-pass membrane protein</topology>
    </subcellularLocation>
</comment>
<dbReference type="PROSITE" id="PS50929">
    <property type="entry name" value="ABC_TM1F"/>
    <property type="match status" value="1"/>
</dbReference>
<evidence type="ECO:0000259" key="7">
    <source>
        <dbReference type="PROSITE" id="PS50929"/>
    </source>
</evidence>
<dbReference type="PANTHER" id="PTHR24222:SF76">
    <property type="entry name" value="MYCOBACTIN IMPORT ATP-BINDING_PERMEASE PROTEIN IRTB"/>
    <property type="match status" value="1"/>
</dbReference>
<protein>
    <recommendedName>
        <fullName evidence="7">ABC transmembrane type-1 domain-containing protein</fullName>
    </recommendedName>
</protein>
<dbReference type="AlphaFoldDB" id="A0A8S1ECA8"/>
<dbReference type="SUPFAM" id="SSF90123">
    <property type="entry name" value="ABC transporter transmembrane region"/>
    <property type="match status" value="1"/>
</dbReference>
<organism evidence="8 9">
    <name type="scientific">Caenorhabditis bovis</name>
    <dbReference type="NCBI Taxonomy" id="2654633"/>
    <lineage>
        <taxon>Eukaryota</taxon>
        <taxon>Metazoa</taxon>
        <taxon>Ecdysozoa</taxon>
        <taxon>Nematoda</taxon>
        <taxon>Chromadorea</taxon>
        <taxon>Rhabditida</taxon>
        <taxon>Rhabditina</taxon>
        <taxon>Rhabditomorpha</taxon>
        <taxon>Rhabditoidea</taxon>
        <taxon>Rhabditidae</taxon>
        <taxon>Peloderinae</taxon>
        <taxon>Caenorhabditis</taxon>
    </lineage>
</organism>
<evidence type="ECO:0000256" key="5">
    <source>
        <dbReference type="SAM" id="MobiDB-lite"/>
    </source>
</evidence>
<keyword evidence="4 6" id="KW-0472">Membrane</keyword>
<dbReference type="PANTHER" id="PTHR24222">
    <property type="entry name" value="ABC TRANSPORTER B FAMILY"/>
    <property type="match status" value="1"/>
</dbReference>
<dbReference type="InterPro" id="IPR011527">
    <property type="entry name" value="ABC1_TM_dom"/>
</dbReference>
<feature type="compositionally biased region" description="Basic and acidic residues" evidence="5">
    <location>
        <begin position="9"/>
        <end position="28"/>
    </location>
</feature>
<gene>
    <name evidence="8" type="ORF">CBOVIS_LOCUS1652</name>
</gene>
<evidence type="ECO:0000256" key="1">
    <source>
        <dbReference type="ARBA" id="ARBA00004141"/>
    </source>
</evidence>
<accession>A0A8S1ECA8</accession>
<dbReference type="GO" id="GO:0005524">
    <property type="term" value="F:ATP binding"/>
    <property type="evidence" value="ECO:0007669"/>
    <property type="project" value="InterPro"/>
</dbReference>
<keyword evidence="2 6" id="KW-0812">Transmembrane</keyword>
<dbReference type="GO" id="GO:0005886">
    <property type="term" value="C:plasma membrane"/>
    <property type="evidence" value="ECO:0007669"/>
    <property type="project" value="TreeGrafter"/>
</dbReference>
<dbReference type="Proteomes" id="UP000494206">
    <property type="component" value="Unassembled WGS sequence"/>
</dbReference>
<keyword evidence="3 6" id="KW-1133">Transmembrane helix</keyword>
<evidence type="ECO:0000313" key="8">
    <source>
        <dbReference type="EMBL" id="CAB3398372.1"/>
    </source>
</evidence>
<dbReference type="GO" id="GO:0140359">
    <property type="term" value="F:ABC-type transporter activity"/>
    <property type="evidence" value="ECO:0007669"/>
    <property type="project" value="InterPro"/>
</dbReference>
<evidence type="ECO:0000256" key="6">
    <source>
        <dbReference type="SAM" id="Phobius"/>
    </source>
</evidence>
<proteinExistence type="predicted"/>
<name>A0A8S1ECA8_9PELO</name>
<dbReference type="OrthoDB" id="6500128at2759"/>